<name>U4KQV6_9MOLU</name>
<protein>
    <submittedName>
        <fullName evidence="1">Uncharacterized protein</fullName>
    </submittedName>
</protein>
<dbReference type="KEGG" id="abra:BN85301670"/>
<proteinExistence type="predicted"/>
<reference evidence="1 2" key="1">
    <citation type="journal article" date="2013" name="J. Mol. Microbiol. Biotechnol.">
        <title>Analysis of the Complete Genomes of Acholeplasma brassicae , A. palmae and A. laidlawii and Their Comparison to the Obligate Parasites from ' Candidatus Phytoplasma'.</title>
        <authorList>
            <person name="Kube M."/>
            <person name="Siewert C."/>
            <person name="Migdoll A.M."/>
            <person name="Duduk B."/>
            <person name="Holz S."/>
            <person name="Rabus R."/>
            <person name="Seemuller E."/>
            <person name="Mitrovic J."/>
            <person name="Muller I."/>
            <person name="Buttner C."/>
            <person name="Reinhardt R."/>
        </authorList>
    </citation>
    <scope>NUCLEOTIDE SEQUENCE [LARGE SCALE GENOMIC DNA]</scope>
    <source>
        <strain evidence="2">0502</strain>
    </source>
</reference>
<organism evidence="1 2">
    <name type="scientific">Acholeplasma brassicae</name>
    <dbReference type="NCBI Taxonomy" id="61635"/>
    <lineage>
        <taxon>Bacteria</taxon>
        <taxon>Bacillati</taxon>
        <taxon>Mycoplasmatota</taxon>
        <taxon>Mollicutes</taxon>
        <taxon>Acholeplasmatales</taxon>
        <taxon>Acholeplasmataceae</taxon>
        <taxon>Acholeplasma</taxon>
    </lineage>
</organism>
<accession>U4KQV6</accession>
<dbReference type="STRING" id="61635.BN85301670"/>
<dbReference type="RefSeq" id="WP_030004050.1">
    <property type="nucleotide sequence ID" value="NC_022549.1"/>
</dbReference>
<evidence type="ECO:0000313" key="1">
    <source>
        <dbReference type="EMBL" id="CCV65188.1"/>
    </source>
</evidence>
<keyword evidence="2" id="KW-1185">Reference proteome</keyword>
<sequence length="60" mass="6856">MKKFHVLKRLFLIVTLIQLYLVSMDFNPLIEHANEKQAISLDSDPGDIYYPPLPPGKVTS</sequence>
<dbReference type="HOGENOM" id="CLU_2930461_0_0_14"/>
<dbReference type="EMBL" id="FO681348">
    <property type="protein sequence ID" value="CCV65188.1"/>
    <property type="molecule type" value="Genomic_DNA"/>
</dbReference>
<gene>
    <name evidence="1" type="ORF">BN85301670</name>
</gene>
<dbReference type="Proteomes" id="UP000032737">
    <property type="component" value="Chromosome"/>
</dbReference>
<dbReference type="AlphaFoldDB" id="U4KQV6"/>
<evidence type="ECO:0000313" key="2">
    <source>
        <dbReference type="Proteomes" id="UP000032737"/>
    </source>
</evidence>